<accession>A0AAE9ZCX3</accession>
<reference evidence="1 2" key="1">
    <citation type="journal article" date="2015" name="Genome Announc.">
        <title>Draft Genome Sequences of Marine Isolates of Thalassomonas viridans and Thalassomonas actiniarum.</title>
        <authorList>
            <person name="Olonade I."/>
            <person name="van Zyl L.J."/>
            <person name="Trindade M."/>
        </authorList>
    </citation>
    <scope>NUCLEOTIDE SEQUENCE [LARGE SCALE GENOMIC DNA]</scope>
    <source>
        <strain evidence="1 2">XOM25</strain>
    </source>
</reference>
<reference evidence="1 2" key="2">
    <citation type="journal article" date="2022" name="Mar. Drugs">
        <title>Bioassay-Guided Fractionation Leads to the Detection of Cholic Acid Generated by the Rare Thalassomonas sp.</title>
        <authorList>
            <person name="Pheiffer F."/>
            <person name="Schneider Y.K."/>
            <person name="Hansen E.H."/>
            <person name="Andersen J.H."/>
            <person name="Isaksson J."/>
            <person name="Busche T."/>
            <person name="R C."/>
            <person name="Kalinowski J."/>
            <person name="Zyl L.V."/>
            <person name="Trindade M."/>
        </authorList>
    </citation>
    <scope>NUCLEOTIDE SEQUENCE [LARGE SCALE GENOMIC DNA]</scope>
    <source>
        <strain evidence="1 2">XOM25</strain>
    </source>
</reference>
<evidence type="ECO:0000313" key="1">
    <source>
        <dbReference type="EMBL" id="WDE08723.1"/>
    </source>
</evidence>
<name>A0AAE9ZCX3_9GAMM</name>
<evidence type="ECO:0000313" key="2">
    <source>
        <dbReference type="Proteomes" id="UP000032352"/>
    </source>
</evidence>
<dbReference type="KEGG" id="tvd:SG34_033000"/>
<keyword evidence="2" id="KW-1185">Reference proteome</keyword>
<evidence type="ECO:0008006" key="3">
    <source>
        <dbReference type="Google" id="ProtNLM"/>
    </source>
</evidence>
<dbReference type="AlphaFoldDB" id="A0AAE9ZCX3"/>
<protein>
    <recommendedName>
        <fullName evidence="3">Lipoprotein</fullName>
    </recommendedName>
</protein>
<organism evidence="1 2">
    <name type="scientific">Thalassomonas viridans</name>
    <dbReference type="NCBI Taxonomy" id="137584"/>
    <lineage>
        <taxon>Bacteria</taxon>
        <taxon>Pseudomonadati</taxon>
        <taxon>Pseudomonadota</taxon>
        <taxon>Gammaproteobacteria</taxon>
        <taxon>Alteromonadales</taxon>
        <taxon>Colwelliaceae</taxon>
        <taxon>Thalassomonas</taxon>
    </lineage>
</organism>
<dbReference type="PROSITE" id="PS51257">
    <property type="entry name" value="PROKAR_LIPOPROTEIN"/>
    <property type="match status" value="1"/>
</dbReference>
<dbReference type="EMBL" id="CP059734">
    <property type="protein sequence ID" value="WDE08723.1"/>
    <property type="molecule type" value="Genomic_DNA"/>
</dbReference>
<dbReference type="RefSeq" id="WP_044839807.1">
    <property type="nucleotide sequence ID" value="NZ_CP059734.1"/>
</dbReference>
<gene>
    <name evidence="1" type="ORF">SG34_033000</name>
</gene>
<proteinExistence type="predicted"/>
<dbReference type="Proteomes" id="UP000032352">
    <property type="component" value="Chromosome pTvir"/>
</dbReference>
<sequence length="318" mass="35449">MNKRFFIFTLIMNTVALSACNKELTVPQTAESDKALSSLAYLQDLTPQQISGIAGFGNRQLLIQQDAGPVNGYKLQKRQQQLLAETAPPGKAVACQDFNHEQINWYTVPAANNSAPGNNASGKQLNPGEVVTALCGNITAELTPEVFVLTRASGLLTLFSVFPDKLYDFTAWREITTINAEADGDYHLLPEVNHHSAHSLQIARQKQGEWQQIKTLYPRDFIESFTYRPKDHDEIWMEYLNLDRASARLMWNAGAKSIGKLNLYFDSLDPGLTADAANKRDKIESVLYHLDPNDTHLVSQRLADTYVHWKAPGASTGK</sequence>